<dbReference type="InterPro" id="IPR005467">
    <property type="entry name" value="His_kinase_dom"/>
</dbReference>
<protein>
    <recommendedName>
        <fullName evidence="3">histidine kinase</fullName>
        <ecNumber evidence="3">2.7.13.3</ecNumber>
    </recommendedName>
</protein>
<dbReference type="GO" id="GO:0000160">
    <property type="term" value="P:phosphorelay signal transduction system"/>
    <property type="evidence" value="ECO:0007669"/>
    <property type="project" value="UniProtKB-KW"/>
</dbReference>
<comment type="caution">
    <text evidence="14">The sequence shown here is derived from an EMBL/GenBank/DDBJ whole genome shotgun (WGS) entry which is preliminary data.</text>
</comment>
<evidence type="ECO:0000313" key="15">
    <source>
        <dbReference type="Proteomes" id="UP000191905"/>
    </source>
</evidence>
<dbReference type="STRING" id="1873176.BFN67_08405"/>
<evidence type="ECO:0000256" key="2">
    <source>
        <dbReference type="ARBA" id="ARBA00004370"/>
    </source>
</evidence>
<dbReference type="Gene3D" id="3.30.565.10">
    <property type="entry name" value="Histidine kinase-like ATPase, C-terminal domain"/>
    <property type="match status" value="1"/>
</dbReference>
<evidence type="ECO:0000256" key="3">
    <source>
        <dbReference type="ARBA" id="ARBA00012438"/>
    </source>
</evidence>
<name>A0A1V8RKG2_9HYPH</name>
<feature type="transmembrane region" description="Helical" evidence="11">
    <location>
        <begin position="184"/>
        <end position="207"/>
    </location>
</feature>
<evidence type="ECO:0000259" key="13">
    <source>
        <dbReference type="PROSITE" id="PS50885"/>
    </source>
</evidence>
<dbReference type="AlphaFoldDB" id="A0A1V8RKG2"/>
<organism evidence="14 15">
    <name type="scientific">Manganibacter manganicus</name>
    <dbReference type="NCBI Taxonomy" id="1873176"/>
    <lineage>
        <taxon>Bacteria</taxon>
        <taxon>Pseudomonadati</taxon>
        <taxon>Pseudomonadota</taxon>
        <taxon>Alphaproteobacteria</taxon>
        <taxon>Hyphomicrobiales</taxon>
        <taxon>Phyllobacteriaceae</taxon>
        <taxon>Manganibacter</taxon>
    </lineage>
</organism>
<evidence type="ECO:0000256" key="8">
    <source>
        <dbReference type="ARBA" id="ARBA00022989"/>
    </source>
</evidence>
<evidence type="ECO:0000256" key="5">
    <source>
        <dbReference type="ARBA" id="ARBA00022679"/>
    </source>
</evidence>
<feature type="domain" description="HAMP" evidence="13">
    <location>
        <begin position="204"/>
        <end position="255"/>
    </location>
</feature>
<dbReference type="InterPro" id="IPR004358">
    <property type="entry name" value="Sig_transdc_His_kin-like_C"/>
</dbReference>
<evidence type="ECO:0000256" key="11">
    <source>
        <dbReference type="SAM" id="Phobius"/>
    </source>
</evidence>
<dbReference type="EMBL" id="MDET01000058">
    <property type="protein sequence ID" value="OQM73624.1"/>
    <property type="molecule type" value="Genomic_DNA"/>
</dbReference>
<keyword evidence="6 11" id="KW-0812">Transmembrane</keyword>
<reference evidence="14 15" key="1">
    <citation type="journal article" date="2016" name="Int. J. Syst. Evol. Microbiol.">
        <title>Pseudaminobacter manganicus sp. nov., isolated from sludge of a manganese mine.</title>
        <authorList>
            <person name="Li J."/>
            <person name="Huang J."/>
            <person name="Liao S."/>
            <person name="Wang G."/>
        </authorList>
    </citation>
    <scope>NUCLEOTIDE SEQUENCE [LARGE SCALE GENOMIC DNA]</scope>
    <source>
        <strain evidence="14 15">JH-7</strain>
    </source>
</reference>
<dbReference type="InterPro" id="IPR003594">
    <property type="entry name" value="HATPase_dom"/>
</dbReference>
<feature type="transmembrane region" description="Helical" evidence="11">
    <location>
        <begin position="20"/>
        <end position="41"/>
    </location>
</feature>
<dbReference type="InterPro" id="IPR036890">
    <property type="entry name" value="HATPase_C_sf"/>
</dbReference>
<dbReference type="PANTHER" id="PTHR45436">
    <property type="entry name" value="SENSOR HISTIDINE KINASE YKOH"/>
    <property type="match status" value="1"/>
</dbReference>
<gene>
    <name evidence="14" type="ORF">BFN67_08405</name>
</gene>
<dbReference type="EC" id="2.7.13.3" evidence="3"/>
<evidence type="ECO:0000256" key="1">
    <source>
        <dbReference type="ARBA" id="ARBA00000085"/>
    </source>
</evidence>
<comment type="subcellular location">
    <subcellularLocation>
        <location evidence="2">Membrane</location>
    </subcellularLocation>
</comment>
<dbReference type="RefSeq" id="WP_139789294.1">
    <property type="nucleotide sequence ID" value="NZ_MDET01000058.1"/>
</dbReference>
<keyword evidence="8 11" id="KW-1133">Transmembrane helix</keyword>
<feature type="domain" description="Histidine kinase" evidence="12">
    <location>
        <begin position="263"/>
        <end position="467"/>
    </location>
</feature>
<dbReference type="GO" id="GO:0005886">
    <property type="term" value="C:plasma membrane"/>
    <property type="evidence" value="ECO:0007669"/>
    <property type="project" value="TreeGrafter"/>
</dbReference>
<dbReference type="PROSITE" id="PS50109">
    <property type="entry name" value="HIS_KIN"/>
    <property type="match status" value="1"/>
</dbReference>
<dbReference type="SMART" id="SM00387">
    <property type="entry name" value="HATPase_c"/>
    <property type="match status" value="1"/>
</dbReference>
<dbReference type="Pfam" id="PF02518">
    <property type="entry name" value="HATPase_c"/>
    <property type="match status" value="1"/>
</dbReference>
<keyword evidence="7 14" id="KW-0418">Kinase</keyword>
<dbReference type="OrthoDB" id="9809567at2"/>
<dbReference type="PANTHER" id="PTHR45436:SF5">
    <property type="entry name" value="SENSOR HISTIDINE KINASE TRCS"/>
    <property type="match status" value="1"/>
</dbReference>
<dbReference type="SUPFAM" id="SSF55874">
    <property type="entry name" value="ATPase domain of HSP90 chaperone/DNA topoisomerase II/histidine kinase"/>
    <property type="match status" value="1"/>
</dbReference>
<dbReference type="GO" id="GO:0004673">
    <property type="term" value="F:protein histidine kinase activity"/>
    <property type="evidence" value="ECO:0007669"/>
    <property type="project" value="UniProtKB-EC"/>
</dbReference>
<keyword evidence="15" id="KW-1185">Reference proteome</keyword>
<comment type="catalytic activity">
    <reaction evidence="1">
        <text>ATP + protein L-histidine = ADP + protein N-phospho-L-histidine.</text>
        <dbReference type="EC" id="2.7.13.3"/>
    </reaction>
</comment>
<evidence type="ECO:0000256" key="4">
    <source>
        <dbReference type="ARBA" id="ARBA00022553"/>
    </source>
</evidence>
<evidence type="ECO:0000256" key="7">
    <source>
        <dbReference type="ARBA" id="ARBA00022777"/>
    </source>
</evidence>
<keyword evidence="5" id="KW-0808">Transferase</keyword>
<dbReference type="Proteomes" id="UP000191905">
    <property type="component" value="Unassembled WGS sequence"/>
</dbReference>
<evidence type="ECO:0000259" key="12">
    <source>
        <dbReference type="PROSITE" id="PS50109"/>
    </source>
</evidence>
<dbReference type="InterPro" id="IPR050428">
    <property type="entry name" value="TCS_sensor_his_kinase"/>
</dbReference>
<evidence type="ECO:0000256" key="6">
    <source>
        <dbReference type="ARBA" id="ARBA00022692"/>
    </source>
</evidence>
<dbReference type="PROSITE" id="PS50885">
    <property type="entry name" value="HAMP"/>
    <property type="match status" value="1"/>
</dbReference>
<dbReference type="InterPro" id="IPR003660">
    <property type="entry name" value="HAMP_dom"/>
</dbReference>
<evidence type="ECO:0000313" key="14">
    <source>
        <dbReference type="EMBL" id="OQM73624.1"/>
    </source>
</evidence>
<keyword evidence="9" id="KW-0902">Two-component regulatory system</keyword>
<keyword evidence="10 11" id="KW-0472">Membrane</keyword>
<accession>A0A1V8RKG2</accession>
<dbReference type="PRINTS" id="PR00344">
    <property type="entry name" value="BCTRLSENSOR"/>
</dbReference>
<sequence>MTRPGRKSAWWRFWPRSLTFRVIAFSTIWAVLALVVIFTLINTLYRQASERGFDSLLSAHLFNLIGSVGISETGRLTGSPDLGDLRFSEPNSGWYWSVEPASPGVSGELHSPSMIQPIPSPTAAEVPFNSEFQRSYITEGIDGEEVEVFESEFVLDAKNHAARFRVMGNETELESEISRFQGRLLTYLSLFGVGMIAINAIAILVGLQPLRRVRNALAMIREGTAHRLDGRFPAEIEPLANETNALIENNKRIVERSRTQVGNLAHSLKTPLAVLLNEGRALGGAKGKLIADQAVSMQGQVEHYLQRARVAAQRDSVVYRTAVKPLAQRMARVMQKLNPNIRFSLSLPAQEVLFAGERADLEEMLGNLLENAVKWAKASVSLSVRQIEGDEADMWVEFAIEDDGPGIPEDKAREAMKRGRRLDETKPGTGLGLAIVTDLVNEYGGSLALERSASGGLRAVVRLRSIA</sequence>
<evidence type="ECO:0000256" key="10">
    <source>
        <dbReference type="ARBA" id="ARBA00023136"/>
    </source>
</evidence>
<keyword evidence="4" id="KW-0597">Phosphoprotein</keyword>
<evidence type="ECO:0000256" key="9">
    <source>
        <dbReference type="ARBA" id="ARBA00023012"/>
    </source>
</evidence>
<proteinExistence type="predicted"/>